<feature type="domain" description="PIN" evidence="1">
    <location>
        <begin position="4"/>
        <end position="118"/>
    </location>
</feature>
<sequence>MKTVYIESSVISYLTARPSRDVVTAARQALTLEWWEEHGTQYEIHLSELVLEEVSSGDSSAAQRRLRIVENIPILETTENAVELSRILVAEKAIPDTSMEDALHIAIAAVQGMDFLLTWNFKHINNANTKEKIARIITDSHFKNPVLCSPEELACLKDDPIVEEIRTYRLAHAARHGNDIDRIFAAIKESEKKFGTRLVNRDTAPMRTPTRRRETK</sequence>
<evidence type="ECO:0000313" key="2">
    <source>
        <dbReference type="EMBL" id="VFJ68760.1"/>
    </source>
</evidence>
<evidence type="ECO:0000259" key="1">
    <source>
        <dbReference type="Pfam" id="PF01850"/>
    </source>
</evidence>
<reference evidence="2" key="1">
    <citation type="submission" date="2019-02" db="EMBL/GenBank/DDBJ databases">
        <authorList>
            <person name="Gruber-Vodicka R. H."/>
            <person name="Seah K. B. B."/>
        </authorList>
    </citation>
    <scope>NUCLEOTIDE SEQUENCE</scope>
    <source>
        <strain evidence="2">BECK_DK161</strain>
    </source>
</reference>
<dbReference type="Pfam" id="PF01850">
    <property type="entry name" value="PIN"/>
    <property type="match status" value="1"/>
</dbReference>
<dbReference type="SUPFAM" id="SSF88723">
    <property type="entry name" value="PIN domain-like"/>
    <property type="match status" value="1"/>
</dbReference>
<protein>
    <submittedName>
        <fullName evidence="2">PIN domain-containing protein</fullName>
    </submittedName>
</protein>
<dbReference type="CDD" id="cd18687">
    <property type="entry name" value="PIN_VapC-like"/>
    <property type="match status" value="1"/>
</dbReference>
<gene>
    <name evidence="2" type="ORF">BECKDK2373C_GA0170839_11941</name>
</gene>
<dbReference type="Gene3D" id="3.40.50.1010">
    <property type="entry name" value="5'-nuclease"/>
    <property type="match status" value="1"/>
</dbReference>
<name>A0A450TM08_9GAMM</name>
<dbReference type="EMBL" id="CAADEY010000194">
    <property type="protein sequence ID" value="VFJ68760.1"/>
    <property type="molecule type" value="Genomic_DNA"/>
</dbReference>
<dbReference type="InterPro" id="IPR029060">
    <property type="entry name" value="PIN-like_dom_sf"/>
</dbReference>
<dbReference type="InterPro" id="IPR002716">
    <property type="entry name" value="PIN_dom"/>
</dbReference>
<dbReference type="AlphaFoldDB" id="A0A450TM08"/>
<organism evidence="2">
    <name type="scientific">Candidatus Kentrum sp. DK</name>
    <dbReference type="NCBI Taxonomy" id="2126562"/>
    <lineage>
        <taxon>Bacteria</taxon>
        <taxon>Pseudomonadati</taxon>
        <taxon>Pseudomonadota</taxon>
        <taxon>Gammaproteobacteria</taxon>
        <taxon>Candidatus Kentrum</taxon>
    </lineage>
</organism>
<accession>A0A450TM08</accession>
<proteinExistence type="predicted"/>